<dbReference type="InterPro" id="IPR026770">
    <property type="entry name" value="RNase_K"/>
</dbReference>
<keyword evidence="5 6" id="KW-0472">Membrane</keyword>
<name>A0A6P4YAU7_BRABE</name>
<evidence type="ECO:0000256" key="6">
    <source>
        <dbReference type="SAM" id="Phobius"/>
    </source>
</evidence>
<evidence type="ECO:0000256" key="2">
    <source>
        <dbReference type="ARBA" id="ARBA00008458"/>
    </source>
</evidence>
<evidence type="ECO:0000313" key="7">
    <source>
        <dbReference type="Proteomes" id="UP000515135"/>
    </source>
</evidence>
<feature type="transmembrane region" description="Helical" evidence="6">
    <location>
        <begin position="12"/>
        <end position="33"/>
    </location>
</feature>
<dbReference type="OrthoDB" id="67317at2759"/>
<proteinExistence type="inferred from homology"/>
<feature type="transmembrane region" description="Helical" evidence="6">
    <location>
        <begin position="63"/>
        <end position="83"/>
    </location>
</feature>
<dbReference type="KEGG" id="bbel:109471339"/>
<keyword evidence="7" id="KW-1185">Reference proteome</keyword>
<comment type="subcellular location">
    <subcellularLocation>
        <location evidence="1">Membrane</location>
        <topology evidence="1">Multi-pass membrane protein</topology>
    </subcellularLocation>
</comment>
<keyword evidence="4 6" id="KW-1133">Transmembrane helix</keyword>
<dbReference type="AlphaFoldDB" id="A0A6P4YAU7"/>
<dbReference type="GeneID" id="109471339"/>
<reference evidence="8" key="1">
    <citation type="submission" date="2025-08" db="UniProtKB">
        <authorList>
            <consortium name="RefSeq"/>
        </authorList>
    </citation>
    <scope>IDENTIFICATION</scope>
    <source>
        <tissue evidence="8">Gonad</tissue>
    </source>
</reference>
<gene>
    <name evidence="8" type="primary">LOC109471339</name>
</gene>
<comment type="similarity">
    <text evidence="2">Belongs to the RNase K family.</text>
</comment>
<sequence length="96" mass="10987">MFVICGPKLSICGFIISIWAIIMMGLMGVFFLIKSPLLLEDIGPATDDDWKDRKKIDAIFQQSAYNCWVVAGVYAFLGLFSYFQMRMNSRQQYVVT</sequence>
<evidence type="ECO:0000256" key="5">
    <source>
        <dbReference type="ARBA" id="ARBA00023136"/>
    </source>
</evidence>
<keyword evidence="3 6" id="KW-0812">Transmembrane</keyword>
<dbReference type="PANTHER" id="PTHR31733">
    <property type="entry name" value="RIBONUCLEASE KAPPA"/>
    <property type="match status" value="1"/>
</dbReference>
<evidence type="ECO:0000313" key="8">
    <source>
        <dbReference type="RefSeq" id="XP_019626190.1"/>
    </source>
</evidence>
<protein>
    <submittedName>
        <fullName evidence="8">Ribonuclease kappa-A-like</fullName>
    </submittedName>
</protein>
<evidence type="ECO:0000256" key="4">
    <source>
        <dbReference type="ARBA" id="ARBA00022989"/>
    </source>
</evidence>
<dbReference type="GO" id="GO:0016020">
    <property type="term" value="C:membrane"/>
    <property type="evidence" value="ECO:0007669"/>
    <property type="project" value="UniProtKB-SubCell"/>
</dbReference>
<dbReference type="RefSeq" id="XP_019626190.1">
    <property type="nucleotide sequence ID" value="XM_019770631.1"/>
</dbReference>
<dbReference type="GO" id="GO:0004521">
    <property type="term" value="F:RNA endonuclease activity"/>
    <property type="evidence" value="ECO:0007669"/>
    <property type="project" value="InterPro"/>
</dbReference>
<organism evidence="7 8">
    <name type="scientific">Branchiostoma belcheri</name>
    <name type="common">Amphioxus</name>
    <dbReference type="NCBI Taxonomy" id="7741"/>
    <lineage>
        <taxon>Eukaryota</taxon>
        <taxon>Metazoa</taxon>
        <taxon>Chordata</taxon>
        <taxon>Cephalochordata</taxon>
        <taxon>Leptocardii</taxon>
        <taxon>Amphioxiformes</taxon>
        <taxon>Branchiostomatidae</taxon>
        <taxon>Branchiostoma</taxon>
    </lineage>
</organism>
<accession>A0A6P4YAU7</accession>
<evidence type="ECO:0000256" key="1">
    <source>
        <dbReference type="ARBA" id="ARBA00004141"/>
    </source>
</evidence>
<evidence type="ECO:0000256" key="3">
    <source>
        <dbReference type="ARBA" id="ARBA00022692"/>
    </source>
</evidence>
<dbReference type="Proteomes" id="UP000515135">
    <property type="component" value="Unplaced"/>
</dbReference>